<name>A0A5D3WJG9_9BACT</name>
<evidence type="ECO:0008006" key="4">
    <source>
        <dbReference type="Google" id="ProtNLM"/>
    </source>
</evidence>
<evidence type="ECO:0000256" key="1">
    <source>
        <dbReference type="SAM" id="SignalP"/>
    </source>
</evidence>
<feature type="signal peptide" evidence="1">
    <location>
        <begin position="1"/>
        <end position="21"/>
    </location>
</feature>
<dbReference type="EMBL" id="VNIB01000007">
    <property type="protein sequence ID" value="TYO98338.1"/>
    <property type="molecule type" value="Genomic_DNA"/>
</dbReference>
<dbReference type="InterPro" id="IPR023614">
    <property type="entry name" value="Porin_dom_sf"/>
</dbReference>
<keyword evidence="1" id="KW-0732">Signal</keyword>
<evidence type="ECO:0000313" key="2">
    <source>
        <dbReference type="EMBL" id="TYO98338.1"/>
    </source>
</evidence>
<evidence type="ECO:0000313" key="3">
    <source>
        <dbReference type="Proteomes" id="UP000324159"/>
    </source>
</evidence>
<gene>
    <name evidence="2" type="ORF">EDC39_107139</name>
</gene>
<dbReference type="SUPFAM" id="SSF56935">
    <property type="entry name" value="Porins"/>
    <property type="match status" value="2"/>
</dbReference>
<sequence>MKRFLALAGLVLCLLPVAGPAADETVAPPGGYLAGPRFEAQSAGDVFGGRTGYVHPYLSVGQIYTDNFFNTPDNEEDEWVTVVTPGIWGAFPAMKQAPEKTTTLNTTPGGMPLTRFRQDTGRRFQLYGGYSADFYRNENFSDQEETIQRGEAMLDVNLRGGLGMNLLAVYDDTHDPYSTGVNQLPQTDDYTALTLNDLVTWEIGPRTDLRLEVGYYALDYDDARNAFRDRDDLKGGLALGYRLTPKTRLFVQYEYIDIRYDREIQDDSEEHHYFAGLSWQLTAKSRGMVKAGYGQKKFDHRSSDDKDEFIGELQLSHQLTPKSSLNLAVTRQTNESDISGTDDRLSDFVSLGYLWKMTAKTSLKLDLSWLRDEYNDQITIGGQTGFRDDDYLRCGLGVGWNVRKWLNVSFGYAFEQRDSNFDTFDYDNNAAYLNLTAVM</sequence>
<dbReference type="InterPro" id="IPR018759">
    <property type="entry name" value="BBP2_2"/>
</dbReference>
<dbReference type="Gene3D" id="2.40.160.10">
    <property type="entry name" value="Porin"/>
    <property type="match status" value="1"/>
</dbReference>
<dbReference type="Pfam" id="PF10082">
    <property type="entry name" value="BBP2_2"/>
    <property type="match status" value="1"/>
</dbReference>
<dbReference type="OrthoDB" id="5413545at2"/>
<comment type="caution">
    <text evidence="2">The sequence shown here is derived from an EMBL/GenBank/DDBJ whole genome shotgun (WGS) entry which is preliminary data.</text>
</comment>
<protein>
    <recommendedName>
        <fullName evidence="4">Beta-barrel porin 2</fullName>
    </recommendedName>
</protein>
<dbReference type="RefSeq" id="WP_148896103.1">
    <property type="nucleotide sequence ID" value="NZ_VNIB01000007.1"/>
</dbReference>
<proteinExistence type="predicted"/>
<organism evidence="2 3">
    <name type="scientific">Geothermobacter ehrlichii</name>
    <dbReference type="NCBI Taxonomy" id="213224"/>
    <lineage>
        <taxon>Bacteria</taxon>
        <taxon>Pseudomonadati</taxon>
        <taxon>Thermodesulfobacteriota</taxon>
        <taxon>Desulfuromonadia</taxon>
        <taxon>Desulfuromonadales</taxon>
        <taxon>Geothermobacteraceae</taxon>
        <taxon>Geothermobacter</taxon>
    </lineage>
</organism>
<feature type="chain" id="PRO_5023041654" description="Beta-barrel porin 2" evidence="1">
    <location>
        <begin position="22"/>
        <end position="439"/>
    </location>
</feature>
<accession>A0A5D3WJG9</accession>
<keyword evidence="3" id="KW-1185">Reference proteome</keyword>
<reference evidence="2 3" key="1">
    <citation type="submission" date="2019-07" db="EMBL/GenBank/DDBJ databases">
        <title>Genomic Encyclopedia of Type Strains, Phase IV (KMG-IV): sequencing the most valuable type-strain genomes for metagenomic binning, comparative biology and taxonomic classification.</title>
        <authorList>
            <person name="Goeker M."/>
        </authorList>
    </citation>
    <scope>NUCLEOTIDE SEQUENCE [LARGE SCALE GENOMIC DNA]</scope>
    <source>
        <strain evidence="2 3">SS015</strain>
    </source>
</reference>
<dbReference type="Proteomes" id="UP000324159">
    <property type="component" value="Unassembled WGS sequence"/>
</dbReference>
<dbReference type="AlphaFoldDB" id="A0A5D3WJG9"/>